<keyword evidence="2 6" id="KW-0812">Transmembrane</keyword>
<evidence type="ECO:0000256" key="4">
    <source>
        <dbReference type="ARBA" id="ARBA00023136"/>
    </source>
</evidence>
<comment type="subcellular location">
    <subcellularLocation>
        <location evidence="1">Membrane</location>
        <topology evidence="1">Multi-pass membrane protein</topology>
    </subcellularLocation>
</comment>
<dbReference type="PANTHER" id="PTHR11040">
    <property type="entry name" value="ZINC/IRON TRANSPORTER"/>
    <property type="match status" value="1"/>
</dbReference>
<reference evidence="7 8" key="1">
    <citation type="submission" date="2016-10" db="EMBL/GenBank/DDBJ databases">
        <authorList>
            <person name="Cai Z."/>
        </authorList>
    </citation>
    <scope>NUCLEOTIDE SEQUENCE [LARGE SCALE GENOMIC DNA]</scope>
</reference>
<feature type="transmembrane region" description="Helical" evidence="6">
    <location>
        <begin position="39"/>
        <end position="57"/>
    </location>
</feature>
<keyword evidence="3 6" id="KW-1133">Transmembrane helix</keyword>
<feature type="compositionally biased region" description="Polar residues" evidence="5">
    <location>
        <begin position="157"/>
        <end position="168"/>
    </location>
</feature>
<keyword evidence="8" id="KW-1185">Reference proteome</keyword>
<proteinExistence type="predicted"/>
<feature type="transmembrane region" description="Helical" evidence="6">
    <location>
        <begin position="63"/>
        <end position="86"/>
    </location>
</feature>
<feature type="compositionally biased region" description="Low complexity" evidence="5">
    <location>
        <begin position="184"/>
        <end position="206"/>
    </location>
</feature>
<keyword evidence="4 6" id="KW-0472">Membrane</keyword>
<name>A0A383VEI4_TETOB</name>
<dbReference type="EMBL" id="FNXT01000264">
    <property type="protein sequence ID" value="SZX62786.1"/>
    <property type="molecule type" value="Genomic_DNA"/>
</dbReference>
<evidence type="ECO:0000256" key="3">
    <source>
        <dbReference type="ARBA" id="ARBA00022989"/>
    </source>
</evidence>
<evidence type="ECO:0000256" key="6">
    <source>
        <dbReference type="SAM" id="Phobius"/>
    </source>
</evidence>
<dbReference type="PANTHER" id="PTHR11040:SF210">
    <property type="entry name" value="ZINC-REGULATED TRANSPORTER 3"/>
    <property type="match status" value="1"/>
</dbReference>
<evidence type="ECO:0000256" key="5">
    <source>
        <dbReference type="SAM" id="MobiDB-lite"/>
    </source>
</evidence>
<gene>
    <name evidence="7" type="ORF">BQ4739_LOCUS3370</name>
</gene>
<evidence type="ECO:0000256" key="2">
    <source>
        <dbReference type="ARBA" id="ARBA00022692"/>
    </source>
</evidence>
<dbReference type="InterPro" id="IPR003689">
    <property type="entry name" value="ZIP"/>
</dbReference>
<dbReference type="GO" id="GO:0016020">
    <property type="term" value="C:membrane"/>
    <property type="evidence" value="ECO:0007669"/>
    <property type="project" value="UniProtKB-SubCell"/>
</dbReference>
<evidence type="ECO:0000313" key="8">
    <source>
        <dbReference type="Proteomes" id="UP000256970"/>
    </source>
</evidence>
<dbReference type="GO" id="GO:0005385">
    <property type="term" value="F:zinc ion transmembrane transporter activity"/>
    <property type="evidence" value="ECO:0007669"/>
    <property type="project" value="TreeGrafter"/>
</dbReference>
<evidence type="ECO:0000256" key="1">
    <source>
        <dbReference type="ARBA" id="ARBA00004141"/>
    </source>
</evidence>
<protein>
    <submittedName>
        <fullName evidence="7">Uncharacterized protein</fullName>
    </submittedName>
</protein>
<feature type="transmembrane region" description="Helical" evidence="6">
    <location>
        <begin position="361"/>
        <end position="380"/>
    </location>
</feature>
<accession>A0A383VEI4</accession>
<feature type="transmembrane region" description="Helical" evidence="6">
    <location>
        <begin position="266"/>
        <end position="290"/>
    </location>
</feature>
<organism evidence="7 8">
    <name type="scientific">Tetradesmus obliquus</name>
    <name type="common">Green alga</name>
    <name type="synonym">Acutodesmus obliquus</name>
    <dbReference type="NCBI Taxonomy" id="3088"/>
    <lineage>
        <taxon>Eukaryota</taxon>
        <taxon>Viridiplantae</taxon>
        <taxon>Chlorophyta</taxon>
        <taxon>core chlorophytes</taxon>
        <taxon>Chlorophyceae</taxon>
        <taxon>CS clade</taxon>
        <taxon>Sphaeropleales</taxon>
        <taxon>Scenedesmaceae</taxon>
        <taxon>Tetradesmus</taxon>
    </lineage>
</organism>
<feature type="transmembrane region" description="Helical" evidence="6">
    <location>
        <begin position="6"/>
        <end position="27"/>
    </location>
</feature>
<feature type="transmembrane region" description="Helical" evidence="6">
    <location>
        <begin position="333"/>
        <end position="354"/>
    </location>
</feature>
<dbReference type="AlphaFoldDB" id="A0A383VEI4"/>
<dbReference type="STRING" id="3088.A0A383VEI4"/>
<dbReference type="Proteomes" id="UP000256970">
    <property type="component" value="Unassembled WGS sequence"/>
</dbReference>
<evidence type="ECO:0000313" key="7">
    <source>
        <dbReference type="EMBL" id="SZX62786.1"/>
    </source>
</evidence>
<sequence>MGSVVVALVLTGLGALGTALGGLLVVLQPNLSFKRLGALQGLAAGLMLSISVMDLLPEAAEEIGFVAANVCFYAGVLFFAAIVALIPEPDTLFFAPSPNTQAATVKSSSKPASAVKESEARAQLLVEAAAASTALAGTAAGSKGVAGKASVLQRASSSSQDSLTQDVQQLPDAGSGLTRRSTHAAAQQQQQQQWQPAAEAAGCSSESGTSADLDVLLLDESDSSSSDAKLKRQLLMSGVITALGIALHNFPEGVAVFLAAQKSPAVGLSLAIAIALHNVPEGVGVALPIYFATGSRWKGLQAAALSGLAEPLAVILLALFFPGQIDERIVDCMLAGVGGIMAFLSFHELLPLAFQHAGKSLAVGCLLAGMGIMSLNLHLLNTYVLGDLH</sequence>
<feature type="region of interest" description="Disordered" evidence="5">
    <location>
        <begin position="157"/>
        <end position="206"/>
    </location>
</feature>
<feature type="transmembrane region" description="Helical" evidence="6">
    <location>
        <begin position="234"/>
        <end position="260"/>
    </location>
</feature>
<feature type="transmembrane region" description="Helical" evidence="6">
    <location>
        <begin position="302"/>
        <end position="321"/>
    </location>
</feature>
<dbReference type="Pfam" id="PF02535">
    <property type="entry name" value="Zip"/>
    <property type="match status" value="1"/>
</dbReference>